<keyword evidence="5" id="KW-1185">Reference proteome</keyword>
<dbReference type="InterPro" id="IPR041698">
    <property type="entry name" value="Methyltransf_25"/>
</dbReference>
<proteinExistence type="predicted"/>
<feature type="domain" description="Methyltransferase" evidence="3">
    <location>
        <begin position="39"/>
        <end position="129"/>
    </location>
</feature>
<name>W9G8L0_9MICO</name>
<dbReference type="eggNOG" id="COG4106">
    <property type="taxonomic scope" value="Bacteria"/>
</dbReference>
<dbReference type="EMBL" id="AWSA01000010">
    <property type="protein sequence ID" value="EWT02506.1"/>
    <property type="molecule type" value="Genomic_DNA"/>
</dbReference>
<dbReference type="InterPro" id="IPR029063">
    <property type="entry name" value="SAM-dependent_MTases_sf"/>
</dbReference>
<sequence length="194" mass="21345">MAFDDIWSAYNEAQLGREPRELCRAVVAQAGPGRGRLAVDLGCGSGVETRALLNSGWRVIAVDSEPSTPARLASQIGSAEGLEIRVQSFQELDLGRVDLVHAAYALPFIDPTDFPSVWQRLRDALNPGGWLAVDLFGDRDEWAETEGMTFLNRSQVGELLEGLDVVRLDEEDEDGCAFTGPKHWHVFHVLARQA</sequence>
<reference evidence="4 5" key="1">
    <citation type="submission" date="2013-08" db="EMBL/GenBank/DDBJ databases">
        <title>Intrasporangium oryzae NRRL B-24470.</title>
        <authorList>
            <person name="Liu H."/>
            <person name="Wang G."/>
        </authorList>
    </citation>
    <scope>NUCLEOTIDE SEQUENCE [LARGE SCALE GENOMIC DNA]</scope>
    <source>
        <strain evidence="4 5">NRRL B-24470</strain>
    </source>
</reference>
<dbReference type="GO" id="GO:0008168">
    <property type="term" value="F:methyltransferase activity"/>
    <property type="evidence" value="ECO:0007669"/>
    <property type="project" value="UniProtKB-KW"/>
</dbReference>
<dbReference type="PANTHER" id="PTHR43861:SF1">
    <property type="entry name" value="TRANS-ACONITATE 2-METHYLTRANSFERASE"/>
    <property type="match status" value="1"/>
</dbReference>
<dbReference type="RefSeq" id="WP_034803064.1">
    <property type="nucleotide sequence ID" value="NZ_AWSA01000010.1"/>
</dbReference>
<dbReference type="CDD" id="cd02440">
    <property type="entry name" value="AdoMet_MTases"/>
    <property type="match status" value="1"/>
</dbReference>
<evidence type="ECO:0000256" key="2">
    <source>
        <dbReference type="ARBA" id="ARBA00022679"/>
    </source>
</evidence>
<comment type="caution">
    <text evidence="4">The sequence shown here is derived from an EMBL/GenBank/DDBJ whole genome shotgun (WGS) entry which is preliminary data.</text>
</comment>
<dbReference type="Pfam" id="PF13649">
    <property type="entry name" value="Methyltransf_25"/>
    <property type="match status" value="1"/>
</dbReference>
<dbReference type="SUPFAM" id="SSF53335">
    <property type="entry name" value="S-adenosyl-L-methionine-dependent methyltransferases"/>
    <property type="match status" value="1"/>
</dbReference>
<evidence type="ECO:0000313" key="4">
    <source>
        <dbReference type="EMBL" id="EWT02506.1"/>
    </source>
</evidence>
<dbReference type="GO" id="GO:0032259">
    <property type="term" value="P:methylation"/>
    <property type="evidence" value="ECO:0007669"/>
    <property type="project" value="UniProtKB-KW"/>
</dbReference>
<keyword evidence="1" id="KW-0489">Methyltransferase</keyword>
<dbReference type="Proteomes" id="UP000019489">
    <property type="component" value="Unassembled WGS sequence"/>
</dbReference>
<dbReference type="PANTHER" id="PTHR43861">
    <property type="entry name" value="TRANS-ACONITATE 2-METHYLTRANSFERASE-RELATED"/>
    <property type="match status" value="1"/>
</dbReference>
<evidence type="ECO:0000259" key="3">
    <source>
        <dbReference type="Pfam" id="PF13649"/>
    </source>
</evidence>
<evidence type="ECO:0000256" key="1">
    <source>
        <dbReference type="ARBA" id="ARBA00022603"/>
    </source>
</evidence>
<evidence type="ECO:0000313" key="5">
    <source>
        <dbReference type="Proteomes" id="UP000019489"/>
    </source>
</evidence>
<dbReference type="STRING" id="1386089.N865_05330"/>
<dbReference type="Gene3D" id="3.40.50.150">
    <property type="entry name" value="Vaccinia Virus protein VP39"/>
    <property type="match status" value="1"/>
</dbReference>
<dbReference type="AlphaFoldDB" id="W9G8L0"/>
<keyword evidence="2" id="KW-0808">Transferase</keyword>
<dbReference type="OrthoDB" id="9797252at2"/>
<accession>W9G8L0</accession>
<protein>
    <recommendedName>
        <fullName evidence="3">Methyltransferase domain-containing protein</fullName>
    </recommendedName>
</protein>
<organism evidence="4 5">
    <name type="scientific">Intrasporangium oryzae NRRL B-24470</name>
    <dbReference type="NCBI Taxonomy" id="1386089"/>
    <lineage>
        <taxon>Bacteria</taxon>
        <taxon>Bacillati</taxon>
        <taxon>Actinomycetota</taxon>
        <taxon>Actinomycetes</taxon>
        <taxon>Micrococcales</taxon>
        <taxon>Intrasporangiaceae</taxon>
        <taxon>Intrasporangium</taxon>
    </lineage>
</organism>
<gene>
    <name evidence="4" type="ORF">N865_05330</name>
</gene>